<dbReference type="Proteomes" id="UP000036681">
    <property type="component" value="Unplaced"/>
</dbReference>
<accession>A0A9J2PTA2</accession>
<dbReference type="AlphaFoldDB" id="A0A9J2PTA2"/>
<proteinExistence type="predicted"/>
<dbReference type="WBParaSite" id="ALUE_0001332501-mRNA-1">
    <property type="protein sequence ID" value="ALUE_0001332501-mRNA-1"/>
    <property type="gene ID" value="ALUE_0001332501"/>
</dbReference>
<sequence>MKHRKLLKIPKDRIFSFHLNVLIASNDLIKNAFFFLHFKQLSLSYRLQEFLHFAGILRITSIINIRVNSTSTINE</sequence>
<name>A0A9J2PTA2_ASCLU</name>
<keyword evidence="1" id="KW-1185">Reference proteome</keyword>
<evidence type="ECO:0000313" key="1">
    <source>
        <dbReference type="Proteomes" id="UP000036681"/>
    </source>
</evidence>
<reference evidence="2" key="1">
    <citation type="submission" date="2023-03" db="UniProtKB">
        <authorList>
            <consortium name="WormBaseParasite"/>
        </authorList>
    </citation>
    <scope>IDENTIFICATION</scope>
</reference>
<organism evidence="1 2">
    <name type="scientific">Ascaris lumbricoides</name>
    <name type="common">Giant roundworm</name>
    <dbReference type="NCBI Taxonomy" id="6252"/>
    <lineage>
        <taxon>Eukaryota</taxon>
        <taxon>Metazoa</taxon>
        <taxon>Ecdysozoa</taxon>
        <taxon>Nematoda</taxon>
        <taxon>Chromadorea</taxon>
        <taxon>Rhabditida</taxon>
        <taxon>Spirurina</taxon>
        <taxon>Ascaridomorpha</taxon>
        <taxon>Ascaridoidea</taxon>
        <taxon>Ascarididae</taxon>
        <taxon>Ascaris</taxon>
    </lineage>
</organism>
<evidence type="ECO:0000313" key="2">
    <source>
        <dbReference type="WBParaSite" id="ALUE_0001332501-mRNA-1"/>
    </source>
</evidence>
<protein>
    <submittedName>
        <fullName evidence="2">Ovule protein</fullName>
    </submittedName>
</protein>